<proteinExistence type="predicted"/>
<dbReference type="OrthoDB" id="4283504at2"/>
<dbReference type="InterPro" id="IPR036689">
    <property type="entry name" value="ESAT-6-like_sf"/>
</dbReference>
<keyword evidence="2" id="KW-1185">Reference proteome</keyword>
<accession>A0A5J6HQ63</accession>
<dbReference type="RefSeq" id="WP_055531446.1">
    <property type="nucleotide sequence ID" value="NZ_CP023695.1"/>
</dbReference>
<dbReference type="SUPFAM" id="SSF140453">
    <property type="entry name" value="EsxAB dimer-like"/>
    <property type="match status" value="1"/>
</dbReference>
<dbReference type="AlphaFoldDB" id="A0A5J6HQ63"/>
<name>A0A5J6HQ63_STRAD</name>
<sequence>MADGQKLNNQQVALLKKEIVGKYDSVQKQLKRLQGTLDTMEANWRGIGAHAFDKKQTEINEHMRAIGNLLVDFLEGISGNEKLVDGLEDQVQSTMNSIDVQYGGKHSAISGY</sequence>
<protein>
    <submittedName>
        <fullName evidence="1">WXG100 family type VII secretion target</fullName>
    </submittedName>
</protein>
<evidence type="ECO:0000313" key="2">
    <source>
        <dbReference type="Proteomes" id="UP000326553"/>
    </source>
</evidence>
<dbReference type="InterPro" id="IPR010310">
    <property type="entry name" value="T7SS_ESAT-6-like"/>
</dbReference>
<dbReference type="Pfam" id="PF06013">
    <property type="entry name" value="WXG100"/>
    <property type="match status" value="1"/>
</dbReference>
<gene>
    <name evidence="1" type="ORF">CP975_26395</name>
</gene>
<evidence type="ECO:0000313" key="1">
    <source>
        <dbReference type="EMBL" id="QEV20603.1"/>
    </source>
</evidence>
<dbReference type="Proteomes" id="UP000326553">
    <property type="component" value="Chromosome"/>
</dbReference>
<dbReference type="Gene3D" id="1.10.287.1060">
    <property type="entry name" value="ESAT-6-like"/>
    <property type="match status" value="1"/>
</dbReference>
<organism evidence="1 2">
    <name type="scientific">Streptomyces alboniger</name>
    <dbReference type="NCBI Taxonomy" id="132473"/>
    <lineage>
        <taxon>Bacteria</taxon>
        <taxon>Bacillati</taxon>
        <taxon>Actinomycetota</taxon>
        <taxon>Actinomycetes</taxon>
        <taxon>Kitasatosporales</taxon>
        <taxon>Streptomycetaceae</taxon>
        <taxon>Streptomyces</taxon>
        <taxon>Streptomyces aurantiacus group</taxon>
    </lineage>
</organism>
<dbReference type="KEGG" id="salw:CP975_26395"/>
<dbReference type="EMBL" id="CP023695">
    <property type="protein sequence ID" value="QEV20603.1"/>
    <property type="molecule type" value="Genomic_DNA"/>
</dbReference>
<reference evidence="1 2" key="1">
    <citation type="submission" date="2017-09" db="EMBL/GenBank/DDBJ databases">
        <authorList>
            <person name="Lee N."/>
            <person name="Cho B.-K."/>
        </authorList>
    </citation>
    <scope>NUCLEOTIDE SEQUENCE [LARGE SCALE GENOMIC DNA]</scope>
    <source>
        <strain evidence="1 2">ATCC 12461</strain>
    </source>
</reference>